<organism evidence="2 3">
    <name type="scientific">Caenorhabditis japonica</name>
    <dbReference type="NCBI Taxonomy" id="281687"/>
    <lineage>
        <taxon>Eukaryota</taxon>
        <taxon>Metazoa</taxon>
        <taxon>Ecdysozoa</taxon>
        <taxon>Nematoda</taxon>
        <taxon>Chromadorea</taxon>
        <taxon>Rhabditida</taxon>
        <taxon>Rhabditina</taxon>
        <taxon>Rhabditomorpha</taxon>
        <taxon>Rhabditoidea</taxon>
        <taxon>Rhabditidae</taxon>
        <taxon>Peloderinae</taxon>
        <taxon>Caenorhabditis</taxon>
    </lineage>
</organism>
<reference evidence="3" key="1">
    <citation type="submission" date="2010-08" db="EMBL/GenBank/DDBJ databases">
        <authorList>
            <consortium name="Caenorhabditis japonica Sequencing Consortium"/>
            <person name="Wilson R.K."/>
        </authorList>
    </citation>
    <scope>NUCLEOTIDE SEQUENCE [LARGE SCALE GENOMIC DNA]</scope>
    <source>
        <strain evidence="3">DF5081</strain>
    </source>
</reference>
<keyword evidence="1" id="KW-0812">Transmembrane</keyword>
<keyword evidence="3" id="KW-1185">Reference proteome</keyword>
<evidence type="ECO:0000313" key="3">
    <source>
        <dbReference type="Proteomes" id="UP000005237"/>
    </source>
</evidence>
<keyword evidence="1" id="KW-0472">Membrane</keyword>
<evidence type="ECO:0000313" key="2">
    <source>
        <dbReference type="EnsemblMetazoa" id="CJA10644.1"/>
    </source>
</evidence>
<reference evidence="2" key="2">
    <citation type="submission" date="2022-06" db="UniProtKB">
        <authorList>
            <consortium name="EnsemblMetazoa"/>
        </authorList>
    </citation>
    <scope>IDENTIFICATION</scope>
    <source>
        <strain evidence="2">DF5081</strain>
    </source>
</reference>
<dbReference type="Proteomes" id="UP000005237">
    <property type="component" value="Unassembled WGS sequence"/>
</dbReference>
<dbReference type="EnsemblMetazoa" id="CJA10644.1">
    <property type="protein sequence ID" value="CJA10644.1"/>
    <property type="gene ID" value="WBGene00129848"/>
</dbReference>
<accession>A0A8R1DRZ9</accession>
<sequence>MCTYSILNENSPILEHAITGNDEKPSACMLSDTHNCHTAFNSNGARLIIAVFVRVDLFLSCIAFATGACLVSFKFFNFRLLIGFLVTSMCKAFFVFVAVLLIITNSEFYVNTIETVFRGICGNHLCIDESRMNIVASFTLLIASGLANACIVTLILITGGHIIDMYEEQHYEATWMKWDEMTTQMNT</sequence>
<feature type="transmembrane region" description="Helical" evidence="1">
    <location>
        <begin position="47"/>
        <end position="73"/>
    </location>
</feature>
<name>A0A8R1DRZ9_CAEJA</name>
<dbReference type="AlphaFoldDB" id="A0A8R1DRZ9"/>
<evidence type="ECO:0000256" key="1">
    <source>
        <dbReference type="SAM" id="Phobius"/>
    </source>
</evidence>
<feature type="transmembrane region" description="Helical" evidence="1">
    <location>
        <begin position="134"/>
        <end position="157"/>
    </location>
</feature>
<proteinExistence type="predicted"/>
<feature type="transmembrane region" description="Helical" evidence="1">
    <location>
        <begin position="80"/>
        <end position="103"/>
    </location>
</feature>
<protein>
    <submittedName>
        <fullName evidence="2">Uncharacterized protein</fullName>
    </submittedName>
</protein>
<keyword evidence="1" id="KW-1133">Transmembrane helix</keyword>